<feature type="signal peptide" evidence="1">
    <location>
        <begin position="1"/>
        <end position="17"/>
    </location>
</feature>
<proteinExistence type="predicted"/>
<dbReference type="PROSITE" id="PS51257">
    <property type="entry name" value="PROKAR_LIPOPROTEIN"/>
    <property type="match status" value="1"/>
</dbReference>
<sequence>MKKILLALVIFITACFAINTPRKDERNFKDIFKEEMNYAEFKTYIDPDMGCSFQYPSFFSQESCDDGTCCVRFGYHTNDINMVLELKILYVRASTDVFKESISSGNLNSYAGYCYHSHNIVYRHRRYVLTFFYPQDYKHAVTRIIRNLNVWKPFKYCKKIF</sequence>
<evidence type="ECO:0000256" key="1">
    <source>
        <dbReference type="SAM" id="SignalP"/>
    </source>
</evidence>
<organism evidence="2 3">
    <name type="scientific">Prevotella herbatica</name>
    <dbReference type="NCBI Taxonomy" id="2801997"/>
    <lineage>
        <taxon>Bacteria</taxon>
        <taxon>Pseudomonadati</taxon>
        <taxon>Bacteroidota</taxon>
        <taxon>Bacteroidia</taxon>
        <taxon>Bacteroidales</taxon>
        <taxon>Prevotellaceae</taxon>
        <taxon>Prevotella</taxon>
    </lineage>
</organism>
<gene>
    <name evidence="2" type="ORF">prwr041_13000</name>
</gene>
<protein>
    <recommendedName>
        <fullName evidence="4">Lipoprotein</fullName>
    </recommendedName>
</protein>
<evidence type="ECO:0000313" key="2">
    <source>
        <dbReference type="EMBL" id="BCS85407.1"/>
    </source>
</evidence>
<feature type="chain" id="PRO_5045477624" description="Lipoprotein" evidence="1">
    <location>
        <begin position="18"/>
        <end position="161"/>
    </location>
</feature>
<evidence type="ECO:0008006" key="4">
    <source>
        <dbReference type="Google" id="ProtNLM"/>
    </source>
</evidence>
<accession>A0ABN6EHJ4</accession>
<dbReference type="Proteomes" id="UP001319045">
    <property type="component" value="Chromosome"/>
</dbReference>
<name>A0ABN6EHJ4_9BACT</name>
<keyword evidence="3" id="KW-1185">Reference proteome</keyword>
<reference evidence="2 3" key="1">
    <citation type="journal article" date="2022" name="Int. J. Syst. Evol. Microbiol.">
        <title>Prevotella herbatica sp. nov., a plant polysaccharide-decomposing anaerobic bacterium isolated from a methanogenic reactor.</title>
        <authorList>
            <person name="Uek A."/>
            <person name="Tonouchi A."/>
            <person name="Kaku N."/>
            <person name="Ueki K."/>
        </authorList>
    </citation>
    <scope>NUCLEOTIDE SEQUENCE [LARGE SCALE GENOMIC DNA]</scope>
    <source>
        <strain evidence="2 3">WR041</strain>
    </source>
</reference>
<dbReference type="RefSeq" id="WP_207153064.1">
    <property type="nucleotide sequence ID" value="NZ_AP024484.1"/>
</dbReference>
<evidence type="ECO:0000313" key="3">
    <source>
        <dbReference type="Proteomes" id="UP001319045"/>
    </source>
</evidence>
<keyword evidence="1" id="KW-0732">Signal</keyword>
<dbReference type="EMBL" id="AP024484">
    <property type="protein sequence ID" value="BCS85407.1"/>
    <property type="molecule type" value="Genomic_DNA"/>
</dbReference>